<name>A0A2P2M221_RHIMU</name>
<dbReference type="EMBL" id="GGEC01043783">
    <property type="protein sequence ID" value="MBX24267.1"/>
    <property type="molecule type" value="Transcribed_RNA"/>
</dbReference>
<proteinExistence type="predicted"/>
<accession>A0A2P2M221</accession>
<sequence length="10" mass="1233">MRIRSLCKII</sequence>
<evidence type="ECO:0000313" key="1">
    <source>
        <dbReference type="EMBL" id="MBX24267.1"/>
    </source>
</evidence>
<reference evidence="1" key="1">
    <citation type="submission" date="2018-02" db="EMBL/GenBank/DDBJ databases">
        <title>Rhizophora mucronata_Transcriptome.</title>
        <authorList>
            <person name="Meera S.P."/>
            <person name="Sreeshan A."/>
            <person name="Augustine A."/>
        </authorList>
    </citation>
    <scope>NUCLEOTIDE SEQUENCE</scope>
    <source>
        <tissue evidence="1">Leaf</tissue>
    </source>
</reference>
<organism evidence="1">
    <name type="scientific">Rhizophora mucronata</name>
    <name type="common">Asiatic mangrove</name>
    <dbReference type="NCBI Taxonomy" id="61149"/>
    <lineage>
        <taxon>Eukaryota</taxon>
        <taxon>Viridiplantae</taxon>
        <taxon>Streptophyta</taxon>
        <taxon>Embryophyta</taxon>
        <taxon>Tracheophyta</taxon>
        <taxon>Spermatophyta</taxon>
        <taxon>Magnoliopsida</taxon>
        <taxon>eudicotyledons</taxon>
        <taxon>Gunneridae</taxon>
        <taxon>Pentapetalae</taxon>
        <taxon>rosids</taxon>
        <taxon>fabids</taxon>
        <taxon>Malpighiales</taxon>
        <taxon>Rhizophoraceae</taxon>
        <taxon>Rhizophora</taxon>
    </lineage>
</organism>
<protein>
    <submittedName>
        <fullName evidence="1">Uncharacterized protein</fullName>
    </submittedName>
</protein>